<reference evidence="3 4" key="1">
    <citation type="submission" date="2018-10" db="EMBL/GenBank/DDBJ databases">
        <title>Genomic Encyclopedia of Archaeal and Bacterial Type Strains, Phase II (KMG-II): from individual species to whole genera.</title>
        <authorList>
            <person name="Goeker M."/>
        </authorList>
    </citation>
    <scope>NUCLEOTIDE SEQUENCE [LARGE SCALE GENOMIC DNA]</scope>
    <source>
        <strain evidence="3 4">DSM 14954</strain>
    </source>
</reference>
<sequence>MKRLILPALLLAALPGSAHAATGSLAYVKDGDVHVSAPDGGHATRITTDGGYAWPSQADDGTLVAVRQTAENGRTPRRLHRFHRDGTRIGAPLETVKVDNRNFVGPLQPQVSPDGTKIAYHFFNTGVLSDRERTTVAYTSVEQGSEPGVFADALGGYLTPSWTADGRVLVFYGAQRTSHVGIDTVGAGYQDWFGDPAVTTLLTDGELTRAGDKLVAVGDQNDLRFYDAGAQLRCVLTGFNGNVNDPTWAPDGSALAWEEADGIHVAQLGDISACASAARPLVLPGATDPDWGPAAAPVPPTEPSGPVQTAPATLRVDLSGWRGSVRRGPSVRARCSSACALTARLTLTAKTARRHKLPRTLARTTAHKAGTLKFRVSRKARGVTATLTVVATSGDQRVTSVRRVRLTR</sequence>
<feature type="signal peptide" evidence="2">
    <location>
        <begin position="1"/>
        <end position="20"/>
    </location>
</feature>
<name>A0A660L7V4_9ACTN</name>
<dbReference type="InterPro" id="IPR011659">
    <property type="entry name" value="WD40"/>
</dbReference>
<evidence type="ECO:0000313" key="3">
    <source>
        <dbReference type="EMBL" id="RKQ90335.1"/>
    </source>
</evidence>
<evidence type="ECO:0000256" key="1">
    <source>
        <dbReference type="SAM" id="MobiDB-lite"/>
    </source>
</evidence>
<gene>
    <name evidence="3" type="ORF">C8N24_0136</name>
</gene>
<proteinExistence type="predicted"/>
<evidence type="ECO:0000313" key="4">
    <source>
        <dbReference type="Proteomes" id="UP000278962"/>
    </source>
</evidence>
<dbReference type="RefSeq" id="WP_121246797.1">
    <property type="nucleotide sequence ID" value="NZ_RBIL01000001.1"/>
</dbReference>
<dbReference type="OrthoDB" id="5243203at2"/>
<keyword evidence="2" id="KW-0732">Signal</keyword>
<dbReference type="SUPFAM" id="SSF69304">
    <property type="entry name" value="Tricorn protease N-terminal domain"/>
    <property type="match status" value="1"/>
</dbReference>
<keyword evidence="4" id="KW-1185">Reference proteome</keyword>
<comment type="caution">
    <text evidence="3">The sequence shown here is derived from an EMBL/GenBank/DDBJ whole genome shotgun (WGS) entry which is preliminary data.</text>
</comment>
<dbReference type="Gene3D" id="2.120.10.30">
    <property type="entry name" value="TolB, C-terminal domain"/>
    <property type="match status" value="1"/>
</dbReference>
<feature type="chain" id="PRO_5024989899" evidence="2">
    <location>
        <begin position="21"/>
        <end position="408"/>
    </location>
</feature>
<dbReference type="InterPro" id="IPR011042">
    <property type="entry name" value="6-blade_b-propeller_TolB-like"/>
</dbReference>
<dbReference type="Pfam" id="PF07676">
    <property type="entry name" value="PD40"/>
    <property type="match status" value="1"/>
</dbReference>
<dbReference type="EMBL" id="RBIL01000001">
    <property type="protein sequence ID" value="RKQ90335.1"/>
    <property type="molecule type" value="Genomic_DNA"/>
</dbReference>
<dbReference type="AlphaFoldDB" id="A0A660L7V4"/>
<feature type="region of interest" description="Disordered" evidence="1">
    <location>
        <begin position="286"/>
        <end position="309"/>
    </location>
</feature>
<evidence type="ECO:0000256" key="2">
    <source>
        <dbReference type="SAM" id="SignalP"/>
    </source>
</evidence>
<accession>A0A660L7V4</accession>
<organism evidence="3 4">
    <name type="scientific">Solirubrobacter pauli</name>
    <dbReference type="NCBI Taxonomy" id="166793"/>
    <lineage>
        <taxon>Bacteria</taxon>
        <taxon>Bacillati</taxon>
        <taxon>Actinomycetota</taxon>
        <taxon>Thermoleophilia</taxon>
        <taxon>Solirubrobacterales</taxon>
        <taxon>Solirubrobacteraceae</taxon>
        <taxon>Solirubrobacter</taxon>
    </lineage>
</organism>
<dbReference type="Proteomes" id="UP000278962">
    <property type="component" value="Unassembled WGS sequence"/>
</dbReference>
<protein>
    <submittedName>
        <fullName evidence="3">WD40 repeat protein</fullName>
    </submittedName>
</protein>